<gene>
    <name evidence="2" type="ORF">F2Q70_00036189</name>
</gene>
<dbReference type="EMBL" id="QGKY02000246">
    <property type="protein sequence ID" value="KAF2584939.1"/>
    <property type="molecule type" value="Genomic_DNA"/>
</dbReference>
<comment type="caution">
    <text evidence="2">The sequence shown here is derived from an EMBL/GenBank/DDBJ whole genome shotgun (WGS) entry which is preliminary data.</text>
</comment>
<evidence type="ECO:0000256" key="1">
    <source>
        <dbReference type="SAM" id="MobiDB-lite"/>
    </source>
</evidence>
<evidence type="ECO:0000313" key="2">
    <source>
        <dbReference type="EMBL" id="KAF2584939.1"/>
    </source>
</evidence>
<protein>
    <submittedName>
        <fullName evidence="2">Uncharacterized protein</fullName>
    </submittedName>
</protein>
<feature type="region of interest" description="Disordered" evidence="1">
    <location>
        <begin position="54"/>
        <end position="86"/>
    </location>
</feature>
<proteinExistence type="predicted"/>
<accession>A0A8S9JT25</accession>
<sequence length="86" mass="9633">MDGNLPMCDCADILTQHRALSSLSNSTGLRSIQRLDQKLCSFYRRVISRGERESCRGDERTSIDGAPLVSIDGDSRTRTEYVPRPT</sequence>
<organism evidence="2">
    <name type="scientific">Brassica cretica</name>
    <name type="common">Mustard</name>
    <dbReference type="NCBI Taxonomy" id="69181"/>
    <lineage>
        <taxon>Eukaryota</taxon>
        <taxon>Viridiplantae</taxon>
        <taxon>Streptophyta</taxon>
        <taxon>Embryophyta</taxon>
        <taxon>Tracheophyta</taxon>
        <taxon>Spermatophyta</taxon>
        <taxon>Magnoliopsida</taxon>
        <taxon>eudicotyledons</taxon>
        <taxon>Gunneridae</taxon>
        <taxon>Pentapetalae</taxon>
        <taxon>rosids</taxon>
        <taxon>malvids</taxon>
        <taxon>Brassicales</taxon>
        <taxon>Brassicaceae</taxon>
        <taxon>Brassiceae</taxon>
        <taxon>Brassica</taxon>
    </lineage>
</organism>
<name>A0A8S9JT25_BRACR</name>
<dbReference type="AlphaFoldDB" id="A0A8S9JT25"/>
<feature type="compositionally biased region" description="Basic and acidic residues" evidence="1">
    <location>
        <begin position="73"/>
        <end position="86"/>
    </location>
</feature>
<reference evidence="2" key="1">
    <citation type="submission" date="2019-12" db="EMBL/GenBank/DDBJ databases">
        <title>Genome sequencing and annotation of Brassica cretica.</title>
        <authorList>
            <person name="Studholme D.J."/>
            <person name="Sarris P.F."/>
        </authorList>
    </citation>
    <scope>NUCLEOTIDE SEQUENCE</scope>
    <source>
        <strain evidence="2">PFS-102/07</strain>
        <tissue evidence="2">Leaf</tissue>
    </source>
</reference>